<comment type="subcellular location">
    <subcellularLocation>
        <location evidence="7">Cell membrane</location>
        <topology evidence="7">Multi-pass membrane protein</topology>
    </subcellularLocation>
    <subcellularLocation>
        <location evidence="1">Membrane</location>
        <topology evidence="1">Multi-pass membrane protein</topology>
    </subcellularLocation>
</comment>
<dbReference type="OrthoDB" id="9777044at2"/>
<evidence type="ECO:0000256" key="1">
    <source>
        <dbReference type="ARBA" id="ARBA00004141"/>
    </source>
</evidence>
<dbReference type="RefSeq" id="WP_012228688.1">
    <property type="nucleotide sequence ID" value="NZ_HG422565.1"/>
</dbReference>
<dbReference type="AlphaFoldDB" id="R4Z1B0"/>
<protein>
    <recommendedName>
        <fullName evidence="7">Sec-independent protein translocase protein TatC</fullName>
    </recommendedName>
</protein>
<evidence type="ECO:0000313" key="8">
    <source>
        <dbReference type="EMBL" id="CCM64513.1"/>
    </source>
</evidence>
<dbReference type="Proteomes" id="UP000018291">
    <property type="component" value="Unassembled WGS sequence"/>
</dbReference>
<dbReference type="PANTHER" id="PTHR30371:SF0">
    <property type="entry name" value="SEC-INDEPENDENT PROTEIN TRANSLOCASE PROTEIN TATC, CHLOROPLASTIC-RELATED"/>
    <property type="match status" value="1"/>
</dbReference>
<dbReference type="GO" id="GO:0009977">
    <property type="term" value="F:proton motive force dependent protein transmembrane transporter activity"/>
    <property type="evidence" value="ECO:0007669"/>
    <property type="project" value="TreeGrafter"/>
</dbReference>
<evidence type="ECO:0000313" key="9">
    <source>
        <dbReference type="Proteomes" id="UP000018291"/>
    </source>
</evidence>
<feature type="transmembrane region" description="Helical" evidence="7">
    <location>
        <begin position="87"/>
        <end position="105"/>
    </location>
</feature>
<dbReference type="HOGENOM" id="CLU_031942_6_0_11"/>
<dbReference type="InterPro" id="IPR002033">
    <property type="entry name" value="TatC"/>
</dbReference>
<evidence type="ECO:0000256" key="5">
    <source>
        <dbReference type="ARBA" id="ARBA00023010"/>
    </source>
</evidence>
<keyword evidence="5 7" id="KW-0811">Translocation</keyword>
<keyword evidence="3 7" id="KW-0653">Protein transport</keyword>
<evidence type="ECO:0000256" key="7">
    <source>
        <dbReference type="HAMAP-Rule" id="MF_00902"/>
    </source>
</evidence>
<feature type="transmembrane region" description="Helical" evidence="7">
    <location>
        <begin position="208"/>
        <end position="223"/>
    </location>
</feature>
<dbReference type="Pfam" id="PF00902">
    <property type="entry name" value="TatC"/>
    <property type="match status" value="1"/>
</dbReference>
<dbReference type="PANTHER" id="PTHR30371">
    <property type="entry name" value="SEC-INDEPENDENT PROTEIN TRANSLOCASE PROTEIN TATC"/>
    <property type="match status" value="1"/>
</dbReference>
<keyword evidence="7" id="KW-1003">Cell membrane</keyword>
<gene>
    <name evidence="7" type="primary">tatC</name>
    <name evidence="8" type="ORF">BN381_400031</name>
</gene>
<reference evidence="8 9" key="1">
    <citation type="journal article" date="2013" name="ISME J.">
        <title>Metabolic model for the filamentous 'Candidatus Microthrix parvicella' based on genomic and metagenomic analyses.</title>
        <authorList>
            <person name="Jon McIlroy S."/>
            <person name="Kristiansen R."/>
            <person name="Albertsen M."/>
            <person name="Michael Karst S."/>
            <person name="Rossetti S."/>
            <person name="Lund Nielsen J."/>
            <person name="Tandoi V."/>
            <person name="James Seviour R."/>
            <person name="Nielsen P.H."/>
        </authorList>
    </citation>
    <scope>NUCLEOTIDE SEQUENCE [LARGE SCALE GENOMIC DNA]</scope>
    <source>
        <strain evidence="8 9">RN1</strain>
    </source>
</reference>
<dbReference type="EMBL" id="CANL01000035">
    <property type="protein sequence ID" value="CCM64513.1"/>
    <property type="molecule type" value="Genomic_DNA"/>
</dbReference>
<keyword evidence="4 7" id="KW-1133">Transmembrane helix</keyword>
<feature type="transmembrane region" description="Helical" evidence="7">
    <location>
        <begin position="169"/>
        <end position="196"/>
    </location>
</feature>
<keyword evidence="7" id="KW-0813">Transport</keyword>
<dbReference type="GO" id="GO:0065002">
    <property type="term" value="P:intracellular protein transmembrane transport"/>
    <property type="evidence" value="ECO:0007669"/>
    <property type="project" value="TreeGrafter"/>
</dbReference>
<comment type="function">
    <text evidence="7">Part of the twin-arginine translocation (Tat) system that transports large folded proteins containing a characteristic twin-arginine motif in their signal peptide across membranes. Together with TatB, TatC is part of a receptor directly interacting with Tat signal peptides.</text>
</comment>
<evidence type="ECO:0000256" key="6">
    <source>
        <dbReference type="ARBA" id="ARBA00023136"/>
    </source>
</evidence>
<feature type="transmembrane region" description="Helical" evidence="7">
    <location>
        <begin position="30"/>
        <end position="48"/>
    </location>
</feature>
<dbReference type="eggNOG" id="COG0805">
    <property type="taxonomic scope" value="Bacteria"/>
</dbReference>
<feature type="transmembrane region" description="Helical" evidence="7">
    <location>
        <begin position="117"/>
        <end position="142"/>
    </location>
</feature>
<comment type="similarity">
    <text evidence="7">Belongs to the TatC family.</text>
</comment>
<dbReference type="STRING" id="1229780.BN381_400031"/>
<sequence>MTSDVTTDDETRLAGDMTLVDHLRELRDRLVRSALAILIGALLGWIFYERIFDFLTLPYCDAVGAKRGTCALTSFDPLEPFGFRAQVAAYSGIFFALPVIFYQLWRFIAPGLYRKEKVYAATFVVVSTTLFLAGAAVAYLTLPKALEFLLSVGGEGINNLTNVTKYTTLVLFTMAAFGVGFEFPIVLIALQFVGIVQPSTLARWRREAVVGITALAALITPSVDPISMFALAIPLYVFYEVSILVGKLIVRRREKALRSS</sequence>
<dbReference type="HAMAP" id="MF_00902">
    <property type="entry name" value="TatC"/>
    <property type="match status" value="1"/>
</dbReference>
<organism evidence="8 9">
    <name type="scientific">Candidatus Neomicrothrix parvicella RN1</name>
    <dbReference type="NCBI Taxonomy" id="1229780"/>
    <lineage>
        <taxon>Bacteria</taxon>
        <taxon>Bacillati</taxon>
        <taxon>Actinomycetota</taxon>
        <taxon>Acidimicrobiia</taxon>
        <taxon>Acidimicrobiales</taxon>
        <taxon>Microthrixaceae</taxon>
        <taxon>Candidatus Neomicrothrix</taxon>
    </lineage>
</organism>
<proteinExistence type="inferred from homology"/>
<evidence type="ECO:0000256" key="4">
    <source>
        <dbReference type="ARBA" id="ARBA00022989"/>
    </source>
</evidence>
<feature type="transmembrane region" description="Helical" evidence="7">
    <location>
        <begin position="229"/>
        <end position="250"/>
    </location>
</feature>
<comment type="caution">
    <text evidence="8">The sequence shown here is derived from an EMBL/GenBank/DDBJ whole genome shotgun (WGS) entry which is preliminary data.</text>
</comment>
<keyword evidence="9" id="KW-1185">Reference proteome</keyword>
<dbReference type="PRINTS" id="PR01840">
    <property type="entry name" value="TATCFAMILY"/>
</dbReference>
<accession>R4Z1B0</accession>
<dbReference type="NCBIfam" id="TIGR00945">
    <property type="entry name" value="tatC"/>
    <property type="match status" value="1"/>
</dbReference>
<dbReference type="GO" id="GO:0043953">
    <property type="term" value="P:protein transport by the Tat complex"/>
    <property type="evidence" value="ECO:0007669"/>
    <property type="project" value="UniProtKB-UniRule"/>
</dbReference>
<comment type="subunit">
    <text evidence="7">The Tat system comprises two distinct complexes: a TatABC complex, containing multiple copies of TatA, TatB and TatC subunits, and a separate TatA complex, containing only TatA subunits. Substrates initially bind to the TatABC complex, which probably triggers association of the separate TatA complex to form the active translocon.</text>
</comment>
<keyword evidence="2 7" id="KW-0812">Transmembrane</keyword>
<keyword evidence="6 7" id="KW-0472">Membrane</keyword>
<evidence type="ECO:0000256" key="3">
    <source>
        <dbReference type="ARBA" id="ARBA00022927"/>
    </source>
</evidence>
<evidence type="ECO:0000256" key="2">
    <source>
        <dbReference type="ARBA" id="ARBA00022692"/>
    </source>
</evidence>
<name>R4Z1B0_9ACTN</name>
<dbReference type="GO" id="GO:0033281">
    <property type="term" value="C:TAT protein transport complex"/>
    <property type="evidence" value="ECO:0007669"/>
    <property type="project" value="UniProtKB-UniRule"/>
</dbReference>